<organism evidence="1">
    <name type="scientific">Arundo donax</name>
    <name type="common">Giant reed</name>
    <name type="synonym">Donax arundinaceus</name>
    <dbReference type="NCBI Taxonomy" id="35708"/>
    <lineage>
        <taxon>Eukaryota</taxon>
        <taxon>Viridiplantae</taxon>
        <taxon>Streptophyta</taxon>
        <taxon>Embryophyta</taxon>
        <taxon>Tracheophyta</taxon>
        <taxon>Spermatophyta</taxon>
        <taxon>Magnoliopsida</taxon>
        <taxon>Liliopsida</taxon>
        <taxon>Poales</taxon>
        <taxon>Poaceae</taxon>
        <taxon>PACMAD clade</taxon>
        <taxon>Arundinoideae</taxon>
        <taxon>Arundineae</taxon>
        <taxon>Arundo</taxon>
    </lineage>
</organism>
<dbReference type="EMBL" id="GBRH01187924">
    <property type="protein sequence ID" value="JAE09972.1"/>
    <property type="molecule type" value="Transcribed_RNA"/>
</dbReference>
<accession>A0A0A9FC91</accession>
<name>A0A0A9FC91_ARUDO</name>
<sequence>MSAPERMNTHICMHYALPCMYTKCSITAPAYAYHVPNKIVKLG</sequence>
<reference evidence="1" key="2">
    <citation type="journal article" date="2015" name="Data Brief">
        <title>Shoot transcriptome of the giant reed, Arundo donax.</title>
        <authorList>
            <person name="Barrero R.A."/>
            <person name="Guerrero F.D."/>
            <person name="Moolhuijzen P."/>
            <person name="Goolsby J.A."/>
            <person name="Tidwell J."/>
            <person name="Bellgard S.E."/>
            <person name="Bellgard M.I."/>
        </authorList>
    </citation>
    <scope>NUCLEOTIDE SEQUENCE</scope>
    <source>
        <tissue evidence="1">Shoot tissue taken approximately 20 cm above the soil surface</tissue>
    </source>
</reference>
<proteinExistence type="predicted"/>
<dbReference type="AlphaFoldDB" id="A0A0A9FC91"/>
<protein>
    <submittedName>
        <fullName evidence="1">Uncharacterized protein</fullName>
    </submittedName>
</protein>
<reference evidence="1" key="1">
    <citation type="submission" date="2014-09" db="EMBL/GenBank/DDBJ databases">
        <authorList>
            <person name="Magalhaes I.L.F."/>
            <person name="Oliveira U."/>
            <person name="Santos F.R."/>
            <person name="Vidigal T.H.D.A."/>
            <person name="Brescovit A.D."/>
            <person name="Santos A.J."/>
        </authorList>
    </citation>
    <scope>NUCLEOTIDE SEQUENCE</scope>
    <source>
        <tissue evidence="1">Shoot tissue taken approximately 20 cm above the soil surface</tissue>
    </source>
</reference>
<evidence type="ECO:0000313" key="1">
    <source>
        <dbReference type="EMBL" id="JAE09972.1"/>
    </source>
</evidence>